<evidence type="ECO:0000313" key="1">
    <source>
        <dbReference type="EMBL" id="SSC67330.1"/>
    </source>
</evidence>
<organism evidence="1 2">
    <name type="scientific">Ciceribacter selenitireducens ATCC BAA-1503</name>
    <dbReference type="NCBI Taxonomy" id="1336235"/>
    <lineage>
        <taxon>Bacteria</taxon>
        <taxon>Pseudomonadati</taxon>
        <taxon>Pseudomonadota</taxon>
        <taxon>Alphaproteobacteria</taxon>
        <taxon>Hyphomicrobiales</taxon>
        <taxon>Rhizobiaceae</taxon>
        <taxon>Ciceribacter</taxon>
    </lineage>
</organism>
<dbReference type="AlphaFoldDB" id="A0A376AI22"/>
<dbReference type="Proteomes" id="UP000254764">
    <property type="component" value="Unassembled WGS sequence"/>
</dbReference>
<name>A0A376AI22_9HYPH</name>
<evidence type="ECO:0000313" key="2">
    <source>
        <dbReference type="Proteomes" id="UP000254764"/>
    </source>
</evidence>
<dbReference type="EMBL" id="UEYP01000004">
    <property type="protein sequence ID" value="SSC67330.1"/>
    <property type="molecule type" value="Genomic_DNA"/>
</dbReference>
<gene>
    <name evidence="1" type="ORF">RHIZ70_3038</name>
</gene>
<proteinExistence type="predicted"/>
<protein>
    <submittedName>
        <fullName evidence="1">Uncharacterized protein</fullName>
    </submittedName>
</protein>
<sequence length="49" mass="5487">MRSKAIDDRKECLSPLLIVLVSRIKVIAVHLKKSFHVFVSLRGAPAKSQ</sequence>
<accession>A0A376AI22</accession>
<keyword evidence="2" id="KW-1185">Reference proteome</keyword>
<reference evidence="2" key="1">
    <citation type="submission" date="2018-07" db="EMBL/GenBank/DDBJ databases">
        <authorList>
            <person name="Peiro R."/>
            <person name="Begona"/>
            <person name="Cbmso G."/>
            <person name="Lopez M."/>
            <person name="Gonzalez S."/>
        </authorList>
    </citation>
    <scope>NUCLEOTIDE SEQUENCE [LARGE SCALE GENOMIC DNA]</scope>
</reference>